<feature type="compositionally biased region" description="Polar residues" evidence="1">
    <location>
        <begin position="394"/>
        <end position="404"/>
    </location>
</feature>
<feature type="compositionally biased region" description="Basic and acidic residues" evidence="1">
    <location>
        <begin position="47"/>
        <end position="56"/>
    </location>
</feature>
<feature type="compositionally biased region" description="Acidic residues" evidence="1">
    <location>
        <begin position="373"/>
        <end position="389"/>
    </location>
</feature>
<evidence type="ECO:0000313" key="3">
    <source>
        <dbReference type="Proteomes" id="UP000886523"/>
    </source>
</evidence>
<accession>A0A9P6DSH8</accession>
<reference evidence="2" key="1">
    <citation type="journal article" date="2020" name="Nat. Commun.">
        <title>Large-scale genome sequencing of mycorrhizal fungi provides insights into the early evolution of symbiotic traits.</title>
        <authorList>
            <person name="Miyauchi S."/>
            <person name="Kiss E."/>
            <person name="Kuo A."/>
            <person name="Drula E."/>
            <person name="Kohler A."/>
            <person name="Sanchez-Garcia M."/>
            <person name="Morin E."/>
            <person name="Andreopoulos B."/>
            <person name="Barry K.W."/>
            <person name="Bonito G."/>
            <person name="Buee M."/>
            <person name="Carver A."/>
            <person name="Chen C."/>
            <person name="Cichocki N."/>
            <person name="Clum A."/>
            <person name="Culley D."/>
            <person name="Crous P.W."/>
            <person name="Fauchery L."/>
            <person name="Girlanda M."/>
            <person name="Hayes R.D."/>
            <person name="Keri Z."/>
            <person name="LaButti K."/>
            <person name="Lipzen A."/>
            <person name="Lombard V."/>
            <person name="Magnuson J."/>
            <person name="Maillard F."/>
            <person name="Murat C."/>
            <person name="Nolan M."/>
            <person name="Ohm R.A."/>
            <person name="Pangilinan J."/>
            <person name="Pereira M.F."/>
            <person name="Perotto S."/>
            <person name="Peter M."/>
            <person name="Pfister S."/>
            <person name="Riley R."/>
            <person name="Sitrit Y."/>
            <person name="Stielow J.B."/>
            <person name="Szollosi G."/>
            <person name="Zifcakova L."/>
            <person name="Stursova M."/>
            <person name="Spatafora J.W."/>
            <person name="Tedersoo L."/>
            <person name="Vaario L.M."/>
            <person name="Yamada A."/>
            <person name="Yan M."/>
            <person name="Wang P."/>
            <person name="Xu J."/>
            <person name="Bruns T."/>
            <person name="Baldrian P."/>
            <person name="Vilgalys R."/>
            <person name="Dunand C."/>
            <person name="Henrissat B."/>
            <person name="Grigoriev I.V."/>
            <person name="Hibbett D."/>
            <person name="Nagy L.G."/>
            <person name="Martin F.M."/>
        </authorList>
    </citation>
    <scope>NUCLEOTIDE SEQUENCE</scope>
    <source>
        <strain evidence="2">UP504</strain>
    </source>
</reference>
<comment type="caution">
    <text evidence="2">The sequence shown here is derived from an EMBL/GenBank/DDBJ whole genome shotgun (WGS) entry which is preliminary data.</text>
</comment>
<dbReference type="EMBL" id="MU129055">
    <property type="protein sequence ID" value="KAF9508615.1"/>
    <property type="molecule type" value="Genomic_DNA"/>
</dbReference>
<sequence>MSSTLGHSSLPSANAKKPKTYQKSCFTSRKVAKESAEVEESSDGSEVPEKLLKTDTFENPEPENARLFATGSDEQPSDEDELPNTTQKSGPPGVKQCKGNVRITTSASTSAPSTSRTNRAYVEMQPQPSLHADNDVAYGSPSNTTNFSNNYQSQAFEGFESEDALVSMLNTSGEVPPMHLRSPVFDISSDDAPPSPQSDMPSQLLDEVRKINDPLKLLNEAQELALRLPPSIPEACPGDFLHVWDATDVHAILLALPDGGKDPSEDCEYIDRTLNHIFQGVSVSCLAEEMRQGCCGALGIIEGLSFFAETRGLNLEQFEVKILKLQKALARTIDGQSPASGSVEWKSAMQSSRSAVKAFENEPNVSHNRPDADTDLDDDFDEEEEDDDILHESQAGSADNNPRTKQYKTGPLPVELLEEVWAITDAFDRTLVVTAEKYNRRLPRFVILQTLKLGFRNAELSAEYAKEKGQYENDPEGLEAWQEELCTLARRSKVDNDVALTTGSKLAKFISRKKKNLMGEMSHMGTFDVHSISFIVCGHADAYAVHVQNAILCSSPEIQRLAEEEFNLKKTLDDLFVKVLAQWLDARGLSKWHQETEKKRQEDELRSRDSAYSAASKYLRNLFIENGHTWFPASVPWSWEGGQWRLLVSEFHKGKGCPIKLEKWLDDDADNDDDIPLIIDHNRVIVYCVQDANSGAGPEGAKNHPPKSCCQHGLDPNCLHANLMAPQAFIENSDSEDLGPDLVNGTETAAKPATNPSSGLTEPNVGDTVHSYFGTSDNLNWEPGTVTNGNPSLAIGPMNSNFGAMDPNLGASTLGSTNPGVVPQNWYVESFNTVLPPVTLDGFDFSRLVFNPDGTLDLSNFPVISNMYPHYNFMLYST</sequence>
<dbReference type="AlphaFoldDB" id="A0A9P6DSH8"/>
<feature type="region of interest" description="Disordered" evidence="1">
    <location>
        <begin position="130"/>
        <end position="149"/>
    </location>
</feature>
<dbReference type="Proteomes" id="UP000886523">
    <property type="component" value="Unassembled WGS sequence"/>
</dbReference>
<name>A0A9P6DSH8_9AGAM</name>
<protein>
    <submittedName>
        <fullName evidence="2">Uncharacterized protein</fullName>
    </submittedName>
</protein>
<feature type="compositionally biased region" description="Polar residues" evidence="1">
    <location>
        <begin position="1"/>
        <end position="12"/>
    </location>
</feature>
<organism evidence="2 3">
    <name type="scientific">Hydnum rufescens UP504</name>
    <dbReference type="NCBI Taxonomy" id="1448309"/>
    <lineage>
        <taxon>Eukaryota</taxon>
        <taxon>Fungi</taxon>
        <taxon>Dikarya</taxon>
        <taxon>Basidiomycota</taxon>
        <taxon>Agaricomycotina</taxon>
        <taxon>Agaricomycetes</taxon>
        <taxon>Cantharellales</taxon>
        <taxon>Hydnaceae</taxon>
        <taxon>Hydnum</taxon>
    </lineage>
</organism>
<evidence type="ECO:0000313" key="2">
    <source>
        <dbReference type="EMBL" id="KAF9508615.1"/>
    </source>
</evidence>
<proteinExistence type="predicted"/>
<feature type="region of interest" description="Disordered" evidence="1">
    <location>
        <begin position="735"/>
        <end position="764"/>
    </location>
</feature>
<keyword evidence="3" id="KW-1185">Reference proteome</keyword>
<gene>
    <name evidence="2" type="ORF">BS47DRAFT_1397694</name>
</gene>
<feature type="compositionally biased region" description="Polar residues" evidence="1">
    <location>
        <begin position="140"/>
        <end position="149"/>
    </location>
</feature>
<evidence type="ECO:0000256" key="1">
    <source>
        <dbReference type="SAM" id="MobiDB-lite"/>
    </source>
</evidence>
<feature type="compositionally biased region" description="Low complexity" evidence="1">
    <location>
        <begin position="102"/>
        <end position="118"/>
    </location>
</feature>
<feature type="region of interest" description="Disordered" evidence="1">
    <location>
        <begin position="356"/>
        <end position="407"/>
    </location>
</feature>
<feature type="region of interest" description="Disordered" evidence="1">
    <location>
        <begin position="1"/>
        <end position="118"/>
    </location>
</feature>